<evidence type="ECO:0000313" key="1">
    <source>
        <dbReference type="EMBL" id="MBW87123.1"/>
    </source>
</evidence>
<dbReference type="AlphaFoldDB" id="A0A2P2J0Y3"/>
<sequence length="48" mass="5662">MIYCKKWAEKLCEKNQKIQVDVVFCGIKKTFTKYSKEIMGPKELKAYA</sequence>
<dbReference type="EMBL" id="GGEC01006640">
    <property type="protein sequence ID" value="MBW87123.1"/>
    <property type="molecule type" value="Transcribed_RNA"/>
</dbReference>
<protein>
    <submittedName>
        <fullName evidence="1">Uncharacterized protein</fullName>
    </submittedName>
</protein>
<accession>A0A2P2J0Y3</accession>
<name>A0A2P2J0Y3_RHIMU</name>
<organism evidence="1">
    <name type="scientific">Rhizophora mucronata</name>
    <name type="common">Asiatic mangrove</name>
    <dbReference type="NCBI Taxonomy" id="61149"/>
    <lineage>
        <taxon>Eukaryota</taxon>
        <taxon>Viridiplantae</taxon>
        <taxon>Streptophyta</taxon>
        <taxon>Embryophyta</taxon>
        <taxon>Tracheophyta</taxon>
        <taxon>Spermatophyta</taxon>
        <taxon>Magnoliopsida</taxon>
        <taxon>eudicotyledons</taxon>
        <taxon>Gunneridae</taxon>
        <taxon>Pentapetalae</taxon>
        <taxon>rosids</taxon>
        <taxon>fabids</taxon>
        <taxon>Malpighiales</taxon>
        <taxon>Rhizophoraceae</taxon>
        <taxon>Rhizophora</taxon>
    </lineage>
</organism>
<reference evidence="1" key="1">
    <citation type="submission" date="2018-02" db="EMBL/GenBank/DDBJ databases">
        <title>Rhizophora mucronata_Transcriptome.</title>
        <authorList>
            <person name="Meera S.P."/>
            <person name="Sreeshan A."/>
            <person name="Augustine A."/>
        </authorList>
    </citation>
    <scope>NUCLEOTIDE SEQUENCE</scope>
    <source>
        <tissue evidence="1">Leaf</tissue>
    </source>
</reference>
<proteinExistence type="predicted"/>